<feature type="transmembrane region" description="Helical" evidence="9">
    <location>
        <begin position="42"/>
        <end position="68"/>
    </location>
</feature>
<name>A0A1L7VT30_FUSPR</name>
<evidence type="ECO:0000313" key="12">
    <source>
        <dbReference type="Proteomes" id="UP000183971"/>
    </source>
</evidence>
<dbReference type="InterPro" id="IPR005828">
    <property type="entry name" value="MFS_sugar_transport-like"/>
</dbReference>
<dbReference type="GeneID" id="42052385"/>
<dbReference type="RefSeq" id="XP_031084168.1">
    <property type="nucleotide sequence ID" value="XM_031234430.1"/>
</dbReference>
<dbReference type="GO" id="GO:0016020">
    <property type="term" value="C:membrane"/>
    <property type="evidence" value="ECO:0007669"/>
    <property type="project" value="UniProtKB-SubCell"/>
</dbReference>
<dbReference type="PANTHER" id="PTHR48022:SF5">
    <property type="entry name" value="ALPHA-GLUCOSIDES PERMEASE MPH2-RELATED"/>
    <property type="match status" value="1"/>
</dbReference>
<evidence type="ECO:0000313" key="11">
    <source>
        <dbReference type="EMBL" id="CZR43577.1"/>
    </source>
</evidence>
<dbReference type="Proteomes" id="UP000183971">
    <property type="component" value="Unassembled WGS sequence"/>
</dbReference>
<evidence type="ECO:0000256" key="2">
    <source>
        <dbReference type="ARBA" id="ARBA00010992"/>
    </source>
</evidence>
<evidence type="ECO:0000256" key="5">
    <source>
        <dbReference type="ARBA" id="ARBA00022989"/>
    </source>
</evidence>
<feature type="transmembrane region" description="Helical" evidence="9">
    <location>
        <begin position="145"/>
        <end position="169"/>
    </location>
</feature>
<dbReference type="EMBL" id="FJOF01000007">
    <property type="protein sequence ID" value="CZR43577.1"/>
    <property type="molecule type" value="Genomic_DNA"/>
</dbReference>
<feature type="domain" description="Major facilitator superfamily (MFS) profile" evidence="10">
    <location>
        <begin position="44"/>
        <end position="486"/>
    </location>
</feature>
<dbReference type="PROSITE" id="PS00217">
    <property type="entry name" value="SUGAR_TRANSPORT_2"/>
    <property type="match status" value="1"/>
</dbReference>
<dbReference type="InterPro" id="IPR005829">
    <property type="entry name" value="Sugar_transporter_CS"/>
</dbReference>
<feature type="transmembrane region" description="Helical" evidence="9">
    <location>
        <begin position="363"/>
        <end position="386"/>
    </location>
</feature>
<feature type="transmembrane region" description="Helical" evidence="9">
    <location>
        <begin position="463"/>
        <end position="480"/>
    </location>
</feature>
<dbReference type="InterPro" id="IPR020846">
    <property type="entry name" value="MFS_dom"/>
</dbReference>
<comment type="subcellular location">
    <subcellularLocation>
        <location evidence="1">Membrane</location>
        <topology evidence="1">Multi-pass membrane protein</topology>
    </subcellularLocation>
</comment>
<dbReference type="InterPro" id="IPR003663">
    <property type="entry name" value="Sugar/inositol_transpt"/>
</dbReference>
<evidence type="ECO:0000256" key="4">
    <source>
        <dbReference type="ARBA" id="ARBA00022692"/>
    </source>
</evidence>
<feature type="transmembrane region" description="Helical" evidence="9">
    <location>
        <begin position="436"/>
        <end position="457"/>
    </location>
</feature>
<dbReference type="Gene3D" id="1.20.1250.20">
    <property type="entry name" value="MFS general substrate transporter like domains"/>
    <property type="match status" value="1"/>
</dbReference>
<proteinExistence type="inferred from homology"/>
<dbReference type="SUPFAM" id="SSF103473">
    <property type="entry name" value="MFS general substrate transporter"/>
    <property type="match status" value="1"/>
</dbReference>
<feature type="transmembrane region" description="Helical" evidence="9">
    <location>
        <begin position="214"/>
        <end position="231"/>
    </location>
</feature>
<gene>
    <name evidence="11" type="ORF">FPRO_07506</name>
</gene>
<accession>A0A1L7VT30</accession>
<evidence type="ECO:0000256" key="3">
    <source>
        <dbReference type="ARBA" id="ARBA00022448"/>
    </source>
</evidence>
<keyword evidence="7" id="KW-0462">Maltose metabolism</keyword>
<keyword evidence="6 9" id="KW-0472">Membrane</keyword>
<dbReference type="GO" id="GO:0005351">
    <property type="term" value="F:carbohydrate:proton symporter activity"/>
    <property type="evidence" value="ECO:0007669"/>
    <property type="project" value="TreeGrafter"/>
</dbReference>
<feature type="transmembrane region" description="Helical" evidence="9">
    <location>
        <begin position="338"/>
        <end position="356"/>
    </location>
</feature>
<protein>
    <submittedName>
        <fullName evidence="11">Probable Maltose permease</fullName>
    </submittedName>
</protein>
<dbReference type="FunFam" id="1.20.1250.20:FF:000078">
    <property type="entry name" value="MFS maltose transporter, putative"/>
    <property type="match status" value="1"/>
</dbReference>
<dbReference type="NCBIfam" id="TIGR00879">
    <property type="entry name" value="SP"/>
    <property type="match status" value="1"/>
</dbReference>
<reference evidence="12" key="1">
    <citation type="journal article" date="2016" name="Genome Biol. Evol.">
        <title>Comparative 'omics' of the Fusarium fujikuroi species complex highlights differences in genetic potential and metabolite synthesis.</title>
        <authorList>
            <person name="Niehaus E.-M."/>
            <person name="Muensterkoetter M."/>
            <person name="Proctor R.H."/>
            <person name="Brown D.W."/>
            <person name="Sharon A."/>
            <person name="Idan Y."/>
            <person name="Oren-Young L."/>
            <person name="Sieber C.M."/>
            <person name="Novak O."/>
            <person name="Pencik A."/>
            <person name="Tarkowska D."/>
            <person name="Hromadova K."/>
            <person name="Freeman S."/>
            <person name="Maymon M."/>
            <person name="Elazar M."/>
            <person name="Youssef S.A."/>
            <person name="El-Shabrawy E.S.M."/>
            <person name="Shalaby A.B.A."/>
            <person name="Houterman P."/>
            <person name="Brock N.L."/>
            <person name="Burkhardt I."/>
            <person name="Tsavkelova E.A."/>
            <person name="Dickschat J.S."/>
            <person name="Galuszka P."/>
            <person name="Gueldener U."/>
            <person name="Tudzynski B."/>
        </authorList>
    </citation>
    <scope>NUCLEOTIDE SEQUENCE [LARGE SCALE GENOMIC DNA]</scope>
    <source>
        <strain evidence="12">ET1</strain>
    </source>
</reference>
<dbReference type="Pfam" id="PF00083">
    <property type="entry name" value="Sugar_tr"/>
    <property type="match status" value="1"/>
</dbReference>
<evidence type="ECO:0000256" key="8">
    <source>
        <dbReference type="RuleBase" id="RU003346"/>
    </source>
</evidence>
<keyword evidence="3 8" id="KW-0813">Transport</keyword>
<dbReference type="AlphaFoldDB" id="A0A1L7VT30"/>
<sequence length="522" mass="58669">MEKTIADEIQDSPNDIQHAREAVAAEHEQTVKDALRTHYKAVFWSLYLSMAVVMEGYDTSLIFSFFGLPAFAKRYGTLQDDGLYSLSAPWQSALGQGAMVGQFFGLIVTGYAADWYGFRRTAAVACILNAAFIFILFFAPNVETLFAGQVLLGMPLGVFLTLTTVYTAEVSPLALRPYLETWVNICWSIGKLIASGVLRAYSEDTTEWAYRVPWAVQWIFPPFIILGVYFAPESPWWHIRQSDVEAARESLLRLSTGIPEEEIRNTLSQMILTNMQEKEAQSGTSYWDCFRGTNLRRTEICCLAQTMQPLVGFALVLWTTSFFQLQGLSASDAFNLSIGQNSLGFVAGILLWFLMPRLGRRTIYLWGLGAIFVLQMTIGALGVPAYTKATAWSTGALIMAFYLCYMLSVGPMSYVIGFEIPSTRLRNKTAILGRNAYHIGSVFNGILTTYMISPAGWKWQGKTAFFWAGFTLLAWVWTFFRLPEIKGRVFAELDYLFENRVPARAFASTRPQLFSVNDQDTD</sequence>
<evidence type="ECO:0000256" key="1">
    <source>
        <dbReference type="ARBA" id="ARBA00004141"/>
    </source>
</evidence>
<feature type="transmembrane region" description="Helical" evidence="9">
    <location>
        <begin position="300"/>
        <end position="318"/>
    </location>
</feature>
<comment type="similarity">
    <text evidence="2 8">Belongs to the major facilitator superfamily. Sugar transporter (TC 2.A.1.1) family.</text>
</comment>
<keyword evidence="12" id="KW-1185">Reference proteome</keyword>
<dbReference type="PROSITE" id="PS50850">
    <property type="entry name" value="MFS"/>
    <property type="match status" value="1"/>
</dbReference>
<comment type="caution">
    <text evidence="11">The sequence shown here is derived from an EMBL/GenBank/DDBJ whole genome shotgun (WGS) entry which is preliminary data.</text>
</comment>
<keyword evidence="4 9" id="KW-0812">Transmembrane</keyword>
<evidence type="ECO:0000259" key="10">
    <source>
        <dbReference type="PROSITE" id="PS50850"/>
    </source>
</evidence>
<keyword evidence="5 9" id="KW-1133">Transmembrane helix</keyword>
<dbReference type="VEuPathDB" id="FungiDB:FPRO_07506"/>
<dbReference type="InterPro" id="IPR050360">
    <property type="entry name" value="MFS_Sugar_Transporters"/>
</dbReference>
<evidence type="ECO:0000256" key="7">
    <source>
        <dbReference type="ARBA" id="ARBA00026248"/>
    </source>
</evidence>
<dbReference type="InterPro" id="IPR036259">
    <property type="entry name" value="MFS_trans_sf"/>
</dbReference>
<evidence type="ECO:0000256" key="6">
    <source>
        <dbReference type="ARBA" id="ARBA00023136"/>
    </source>
</evidence>
<dbReference type="PANTHER" id="PTHR48022">
    <property type="entry name" value="PLASTIDIC GLUCOSE TRANSPORTER 4"/>
    <property type="match status" value="1"/>
</dbReference>
<dbReference type="GO" id="GO:0000023">
    <property type="term" value="P:maltose metabolic process"/>
    <property type="evidence" value="ECO:0007669"/>
    <property type="project" value="UniProtKB-KW"/>
</dbReference>
<organism evidence="11 12">
    <name type="scientific">Fusarium proliferatum (strain ET1)</name>
    <name type="common">Orchid endophyte fungus</name>
    <dbReference type="NCBI Taxonomy" id="1227346"/>
    <lineage>
        <taxon>Eukaryota</taxon>
        <taxon>Fungi</taxon>
        <taxon>Dikarya</taxon>
        <taxon>Ascomycota</taxon>
        <taxon>Pezizomycotina</taxon>
        <taxon>Sordariomycetes</taxon>
        <taxon>Hypocreomycetidae</taxon>
        <taxon>Hypocreales</taxon>
        <taxon>Nectriaceae</taxon>
        <taxon>Fusarium</taxon>
        <taxon>Fusarium fujikuroi species complex</taxon>
    </lineage>
</organism>
<feature type="transmembrane region" description="Helical" evidence="9">
    <location>
        <begin position="121"/>
        <end position="139"/>
    </location>
</feature>
<feature type="transmembrane region" description="Helical" evidence="9">
    <location>
        <begin position="392"/>
        <end position="416"/>
    </location>
</feature>
<evidence type="ECO:0000256" key="9">
    <source>
        <dbReference type="SAM" id="Phobius"/>
    </source>
</evidence>